<reference evidence="2" key="1">
    <citation type="journal article" date="2019" name="Int. J. Syst. Evol. Microbiol.">
        <title>The Global Catalogue of Microorganisms (GCM) 10K type strain sequencing project: providing services to taxonomists for standard genome sequencing and annotation.</title>
        <authorList>
            <consortium name="The Broad Institute Genomics Platform"/>
            <consortium name="The Broad Institute Genome Sequencing Center for Infectious Disease"/>
            <person name="Wu L."/>
            <person name="Ma J."/>
        </authorList>
    </citation>
    <scope>NUCLEOTIDE SEQUENCE [LARGE SCALE GENOMIC DNA]</scope>
    <source>
        <strain evidence="2">NBRC 108894</strain>
    </source>
</reference>
<dbReference type="Proteomes" id="UP001157034">
    <property type="component" value="Unassembled WGS sequence"/>
</dbReference>
<organism evidence="1 2">
    <name type="scientific">Pseudolysinimonas kribbensis</name>
    <dbReference type="NCBI Taxonomy" id="433641"/>
    <lineage>
        <taxon>Bacteria</taxon>
        <taxon>Bacillati</taxon>
        <taxon>Actinomycetota</taxon>
        <taxon>Actinomycetes</taxon>
        <taxon>Micrococcales</taxon>
        <taxon>Microbacteriaceae</taxon>
        <taxon>Pseudolysinimonas</taxon>
    </lineage>
</organism>
<keyword evidence="2" id="KW-1185">Reference proteome</keyword>
<evidence type="ECO:0000313" key="1">
    <source>
        <dbReference type="EMBL" id="GMA96906.1"/>
    </source>
</evidence>
<comment type="caution">
    <text evidence="1">The sequence shown here is derived from an EMBL/GenBank/DDBJ whole genome shotgun (WGS) entry which is preliminary data.</text>
</comment>
<name>A0ABQ6KFC9_9MICO</name>
<dbReference type="EMBL" id="BSVB01000001">
    <property type="protein sequence ID" value="GMA96906.1"/>
    <property type="molecule type" value="Genomic_DNA"/>
</dbReference>
<accession>A0ABQ6KFC9</accession>
<proteinExistence type="predicted"/>
<evidence type="ECO:0008006" key="3">
    <source>
        <dbReference type="Google" id="ProtNLM"/>
    </source>
</evidence>
<evidence type="ECO:0000313" key="2">
    <source>
        <dbReference type="Proteomes" id="UP001157034"/>
    </source>
</evidence>
<dbReference type="RefSeq" id="WP_284255384.1">
    <property type="nucleotide sequence ID" value="NZ_BAAAQO010000004.1"/>
</dbReference>
<protein>
    <recommendedName>
        <fullName evidence="3">DNA-binding protein</fullName>
    </recommendedName>
</protein>
<gene>
    <name evidence="1" type="ORF">GCM10025881_37300</name>
</gene>
<sequence>MPLDLDQYVSLQHAAAACELDSKTLRRRIADGTLPAVRIGTRRPGAGRDTRPIRVKLSDLARLMEPVTVSSGAASS</sequence>